<keyword evidence="4" id="KW-0645">Protease</keyword>
<proteinExistence type="predicted"/>
<dbReference type="Pfam" id="PF14504">
    <property type="entry name" value="CAP_assoc_N"/>
    <property type="match status" value="1"/>
</dbReference>
<organism evidence="4 5">
    <name type="scientific">Mesobacillus campisalis</name>
    <dbReference type="NCBI Taxonomy" id="1408103"/>
    <lineage>
        <taxon>Bacteria</taxon>
        <taxon>Bacillati</taxon>
        <taxon>Bacillota</taxon>
        <taxon>Bacilli</taxon>
        <taxon>Bacillales</taxon>
        <taxon>Bacillaceae</taxon>
        <taxon>Mesobacillus</taxon>
    </lineage>
</organism>
<evidence type="ECO:0000313" key="4">
    <source>
        <dbReference type="EMBL" id="KKK39463.1"/>
    </source>
</evidence>
<evidence type="ECO:0000259" key="3">
    <source>
        <dbReference type="Pfam" id="PF14504"/>
    </source>
</evidence>
<sequence>MLIIIAGLFLYTSWPSLQGKVFQEPADLESLKSEYTASSDPGGIDDSINQLADGVSRLSLMLKTTLDRLQEQDSPAPKNSPEASELTPPSERTFSFANIELGDTKESVENSLGSPVRSTINEYGTEWHAYHQDYRNFLMLAYDENNQVAGAYTNQDLISSTSGIRHGSPQEYVRSELGQSMDKIKKGFTVYQLNEDREYDLYQLDGSYISIFYDKHEGNTVTAIQVISEGMEEQRKDFYTQPSRDLKEGYELQLFDLTNAARIKHGLQPLEWDESVRSTARRHSTDMAENNYFNHTNLEGQSPFDRMSEDGIRFSVAGENLAYGQSSSIFAHEGLMNSLGHRENILKPDFKLLGVGVDFNTQSQPYYTQNFYSKM</sequence>
<dbReference type="GO" id="GO:0008233">
    <property type="term" value="F:peptidase activity"/>
    <property type="evidence" value="ECO:0007669"/>
    <property type="project" value="UniProtKB-KW"/>
</dbReference>
<dbReference type="Pfam" id="PF00188">
    <property type="entry name" value="CAP"/>
    <property type="match status" value="1"/>
</dbReference>
<dbReference type="PATRIC" id="fig|1408103.3.peg.733"/>
<dbReference type="SUPFAM" id="SSF55797">
    <property type="entry name" value="PR-1-like"/>
    <property type="match status" value="1"/>
</dbReference>
<accession>A0A0M2SZ66</accession>
<dbReference type="PANTHER" id="PTHR31157">
    <property type="entry name" value="SCP DOMAIN-CONTAINING PROTEIN"/>
    <property type="match status" value="1"/>
</dbReference>
<evidence type="ECO:0000256" key="1">
    <source>
        <dbReference type="SAM" id="MobiDB-lite"/>
    </source>
</evidence>
<feature type="domain" description="CAP-associated" evidence="3">
    <location>
        <begin position="101"/>
        <end position="237"/>
    </location>
</feature>
<evidence type="ECO:0000313" key="5">
    <source>
        <dbReference type="Proteomes" id="UP000034166"/>
    </source>
</evidence>
<dbReference type="CDD" id="cd05379">
    <property type="entry name" value="CAP_bacterial"/>
    <property type="match status" value="1"/>
</dbReference>
<keyword evidence="4" id="KW-0378">Hydrolase</keyword>
<evidence type="ECO:0000259" key="2">
    <source>
        <dbReference type="Pfam" id="PF00188"/>
    </source>
</evidence>
<dbReference type="AlphaFoldDB" id="A0A0M2SZ66"/>
<dbReference type="Proteomes" id="UP000034166">
    <property type="component" value="Unassembled WGS sequence"/>
</dbReference>
<keyword evidence="5" id="KW-1185">Reference proteome</keyword>
<comment type="caution">
    <text evidence="4">The sequence shown here is derived from an EMBL/GenBank/DDBJ whole genome shotgun (WGS) entry which is preliminary data.</text>
</comment>
<feature type="domain" description="SCP" evidence="2">
    <location>
        <begin position="255"/>
        <end position="371"/>
    </location>
</feature>
<gene>
    <name evidence="4" type="ORF">WQ57_03240</name>
</gene>
<dbReference type="GO" id="GO:0006508">
    <property type="term" value="P:proteolysis"/>
    <property type="evidence" value="ECO:0007669"/>
    <property type="project" value="UniProtKB-KW"/>
</dbReference>
<reference evidence="4 5" key="1">
    <citation type="submission" date="2015-04" db="EMBL/GenBank/DDBJ databases">
        <title>Taxonomic description and genome sequence of Bacillus campisalis sp. nov., a novel member of the genus Bacillus isolated from solar saltern.</title>
        <authorList>
            <person name="Mathan Kumar R."/>
            <person name="Kaur G."/>
            <person name="Kumar A."/>
            <person name="Singh N.K."/>
            <person name="Kaur N."/>
            <person name="Kumar N."/>
            <person name="Mayilraj S."/>
        </authorList>
    </citation>
    <scope>NUCLEOTIDE SEQUENCE [LARGE SCALE GENOMIC DNA]</scope>
    <source>
        <strain evidence="4 5">SA2-6</strain>
    </source>
</reference>
<dbReference type="PANTHER" id="PTHR31157:SF1">
    <property type="entry name" value="SCP DOMAIN-CONTAINING PROTEIN"/>
    <property type="match status" value="1"/>
</dbReference>
<protein>
    <submittedName>
        <fullName evidence="4">Serine protease</fullName>
    </submittedName>
</protein>
<dbReference type="InterPro" id="IPR035940">
    <property type="entry name" value="CAP_sf"/>
</dbReference>
<dbReference type="InterPro" id="IPR029410">
    <property type="entry name" value="CAP_assoc"/>
</dbReference>
<dbReference type="EMBL" id="LAYY01000003">
    <property type="protein sequence ID" value="KKK39463.1"/>
    <property type="molecule type" value="Genomic_DNA"/>
</dbReference>
<dbReference type="InterPro" id="IPR014044">
    <property type="entry name" value="CAP_dom"/>
</dbReference>
<feature type="region of interest" description="Disordered" evidence="1">
    <location>
        <begin position="70"/>
        <end position="91"/>
    </location>
</feature>
<name>A0A0M2SZ66_9BACI</name>
<dbReference type="Gene3D" id="3.40.33.10">
    <property type="entry name" value="CAP"/>
    <property type="match status" value="1"/>
</dbReference>